<proteinExistence type="predicted"/>
<protein>
    <submittedName>
        <fullName evidence="1">Uncharacterized protein</fullName>
    </submittedName>
</protein>
<name>A0A557P356_9VIBR</name>
<dbReference type="RefSeq" id="WP_144388584.1">
    <property type="nucleotide sequence ID" value="NZ_CANNCB010000031.1"/>
</dbReference>
<gene>
    <name evidence="1" type="ORF">FOF44_12380</name>
</gene>
<accession>A0A557P356</accession>
<reference evidence="1 2" key="1">
    <citation type="submission" date="2019-07" db="EMBL/GenBank/DDBJ databases">
        <title>The draft genome sequence of Vibrio algivorus M1486.</title>
        <authorList>
            <person name="Meng X."/>
        </authorList>
    </citation>
    <scope>NUCLEOTIDE SEQUENCE [LARGE SCALE GENOMIC DNA]</scope>
    <source>
        <strain evidence="1 2">M1486</strain>
    </source>
</reference>
<comment type="caution">
    <text evidence="1">The sequence shown here is derived from an EMBL/GenBank/DDBJ whole genome shotgun (WGS) entry which is preliminary data.</text>
</comment>
<organism evidence="1 2">
    <name type="scientific">Vibrio algivorus</name>
    <dbReference type="NCBI Taxonomy" id="1667024"/>
    <lineage>
        <taxon>Bacteria</taxon>
        <taxon>Pseudomonadati</taxon>
        <taxon>Pseudomonadota</taxon>
        <taxon>Gammaproteobacteria</taxon>
        <taxon>Vibrionales</taxon>
        <taxon>Vibrionaceae</taxon>
        <taxon>Vibrio</taxon>
    </lineage>
</organism>
<dbReference type="AlphaFoldDB" id="A0A557P356"/>
<sequence>MTSLTGYLGKARSVARFENEFKTQAASLYYAGNIGFDFSYWQMAGVSFSADSFNTWIIEESVKKAIIILNSSVSVSDFTLKLDYTLAGVQGTQSMQSMYGIN</sequence>
<dbReference type="Proteomes" id="UP000319828">
    <property type="component" value="Unassembled WGS sequence"/>
</dbReference>
<evidence type="ECO:0000313" key="1">
    <source>
        <dbReference type="EMBL" id="TVO35093.1"/>
    </source>
</evidence>
<dbReference type="EMBL" id="VMKJ01000026">
    <property type="protein sequence ID" value="TVO35093.1"/>
    <property type="molecule type" value="Genomic_DNA"/>
</dbReference>
<evidence type="ECO:0000313" key="2">
    <source>
        <dbReference type="Proteomes" id="UP000319828"/>
    </source>
</evidence>